<accession>A0ABD3SPX0</accession>
<name>A0ABD3SPX0_9STRA</name>
<organism evidence="1 2">
    <name type="scientific">Cyclostephanos tholiformis</name>
    <dbReference type="NCBI Taxonomy" id="382380"/>
    <lineage>
        <taxon>Eukaryota</taxon>
        <taxon>Sar</taxon>
        <taxon>Stramenopiles</taxon>
        <taxon>Ochrophyta</taxon>
        <taxon>Bacillariophyta</taxon>
        <taxon>Coscinodiscophyceae</taxon>
        <taxon>Thalassiosirophycidae</taxon>
        <taxon>Stephanodiscales</taxon>
        <taxon>Stephanodiscaceae</taxon>
        <taxon>Cyclostephanos</taxon>
    </lineage>
</organism>
<reference evidence="1 2" key="1">
    <citation type="submission" date="2024-10" db="EMBL/GenBank/DDBJ databases">
        <title>Updated reference genomes for cyclostephanoid diatoms.</title>
        <authorList>
            <person name="Roberts W.R."/>
            <person name="Alverson A.J."/>
        </authorList>
    </citation>
    <scope>NUCLEOTIDE SEQUENCE [LARGE SCALE GENOMIC DNA]</scope>
    <source>
        <strain evidence="1 2">AJA228-03</strain>
    </source>
</reference>
<proteinExistence type="predicted"/>
<protein>
    <recommendedName>
        <fullName evidence="3">RxLR effector</fullName>
    </recommendedName>
</protein>
<keyword evidence="2" id="KW-1185">Reference proteome</keyword>
<evidence type="ECO:0000313" key="1">
    <source>
        <dbReference type="EMBL" id="KAL3826523.1"/>
    </source>
</evidence>
<comment type="caution">
    <text evidence="1">The sequence shown here is derived from an EMBL/GenBank/DDBJ whole genome shotgun (WGS) entry which is preliminary data.</text>
</comment>
<dbReference type="Proteomes" id="UP001530377">
    <property type="component" value="Unassembled WGS sequence"/>
</dbReference>
<evidence type="ECO:0008006" key="3">
    <source>
        <dbReference type="Google" id="ProtNLM"/>
    </source>
</evidence>
<dbReference type="AlphaFoldDB" id="A0ABD3SPX0"/>
<dbReference type="EMBL" id="JALLPB020000020">
    <property type="protein sequence ID" value="KAL3826523.1"/>
    <property type="molecule type" value="Genomic_DNA"/>
</dbReference>
<evidence type="ECO:0000313" key="2">
    <source>
        <dbReference type="Proteomes" id="UP001530377"/>
    </source>
</evidence>
<sequence>MKVSSEHHKSRRTNALIVISLTLALGISPTHGFQVALSPSPPTNEIKGGLIRCTGNRHHYTSAPRKLRETSSGHETTIDTATKIEIRKIANYLATETFESLLSPSEARAISNELLFENESLSSVFNDELYQQYVKYWKKLEARLRQEDQRTPVDLFGRDLTDRILSSIRGDAPRRSKNERGRISYDAQTVRTFLESDAINSLFTQLLYDAIFEFTTKFDILGNAISNLPLLGPVRNQVLKESKRNMDRTLGPLLQRFLSGYTRVAIRQAVDFVVSEENASAFGKANARLVSYLLEKRTISDWLPEGTVLDEWREEIWSYLVGLEDGAKNGANNDQIKILEQSIEWVYDLMGDKSIKDVGLNVDMILDASPTFENCLGKLWQRCQDASKS</sequence>
<gene>
    <name evidence="1" type="ORF">ACHAXA_004360</name>
</gene>